<dbReference type="EMBL" id="AP014939">
    <property type="protein sequence ID" value="BAS21574.1"/>
    <property type="molecule type" value="Genomic_DNA"/>
</dbReference>
<keyword evidence="2" id="KW-1133">Transmembrane helix</keyword>
<feature type="compositionally biased region" description="Basic and acidic residues" evidence="1">
    <location>
        <begin position="162"/>
        <end position="171"/>
    </location>
</feature>
<keyword evidence="2" id="KW-0812">Transmembrane</keyword>
<evidence type="ECO:0000313" key="3">
    <source>
        <dbReference type="EMBL" id="BAS21574.1"/>
    </source>
</evidence>
<reference evidence="3" key="1">
    <citation type="submission" date="2015-08" db="EMBL/GenBank/DDBJ databases">
        <title>Complete DNA Sequence of Pseudomonas syringae pv. actinidiae, the Causal Agent of Kiwifruit Canker Disease.</title>
        <authorList>
            <person name="Rikkerink E.H.A."/>
            <person name="Fineran P.C."/>
        </authorList>
    </citation>
    <scope>NUCLEOTIDE SEQUENCE</scope>
    <source>
        <strain evidence="3">KHM 243</strain>
        <plasmid evidence="3">pKHM-1</plasmid>
    </source>
</reference>
<dbReference type="RefSeq" id="WP_162598454.1">
    <property type="nucleotide sequence ID" value="NZ_AP014939.1"/>
</dbReference>
<evidence type="ECO:0000256" key="2">
    <source>
        <dbReference type="SAM" id="Phobius"/>
    </source>
</evidence>
<keyword evidence="3" id="KW-0614">Plasmid</keyword>
<accession>A0A0K2S389</accession>
<proteinExistence type="predicted"/>
<geneLocation type="plasmid" evidence="3">
    <name>pKHM-1</name>
</geneLocation>
<evidence type="ECO:0000256" key="1">
    <source>
        <dbReference type="SAM" id="MobiDB-lite"/>
    </source>
</evidence>
<feature type="transmembrane region" description="Helical" evidence="2">
    <location>
        <begin position="25"/>
        <end position="52"/>
    </location>
</feature>
<feature type="region of interest" description="Disordered" evidence="1">
    <location>
        <begin position="145"/>
        <end position="175"/>
    </location>
</feature>
<dbReference type="AlphaFoldDB" id="A0A0K2S389"/>
<keyword evidence="2" id="KW-0472">Membrane</keyword>
<protein>
    <submittedName>
        <fullName evidence="3">Uncharacterized protein</fullName>
    </submittedName>
</protein>
<name>A0A0K2S389_CITFR</name>
<organism evidence="3">
    <name type="scientific">Citrobacter freundii</name>
    <dbReference type="NCBI Taxonomy" id="546"/>
    <lineage>
        <taxon>Bacteria</taxon>
        <taxon>Pseudomonadati</taxon>
        <taxon>Pseudomonadota</taxon>
        <taxon>Gammaproteobacteria</taxon>
        <taxon>Enterobacterales</taxon>
        <taxon>Enterobacteriaceae</taxon>
        <taxon>Citrobacter</taxon>
        <taxon>Citrobacter freundii complex</taxon>
    </lineage>
</organism>
<sequence length="189" mass="21095">MSEQERQPPQGAKIKTMPCIAGIPLLSALLIGAGLFIGPAWGVAAFILHIAIKRHIYREYRELPYPMPTSSRAMDQLNVLLVKGIPEDFFQQLEAARDSGVSVQITCPKKHRLLQMSLNRYANRVGCYPQFREGDEIAIAVTEPRPRSAGAGKSLPNIQDLKSPEDSHVLCEPEQPVEIQKDKRKIILD</sequence>